<dbReference type="EMBL" id="JBHRTF010000004">
    <property type="protein sequence ID" value="MFC3116513.1"/>
    <property type="molecule type" value="Genomic_DNA"/>
</dbReference>
<sequence>MSLKLDEAKKLHHKKYRTEFGYFLVEGEHLILELEKAAAINPALNHCELFVTEQFKDFPSQFKKHLVSEKHMAQLSDTKTPQGIIAVAPLLNNTGTQTANEKIIYLYEVQDPGNLGTILRSLAWFGNFRCLLSPGSVDPYNPKVVRSSMGAIFHVPIELDVPVESLAERFTSIATLDMNGKALSDKSFKNFDCYLFGNEARGVPREALQAMNAQAFTIAGCGAIESLNLASAVNMCVYELKR</sequence>
<dbReference type="InterPro" id="IPR053888">
    <property type="entry name" value="MRM3-like_sub_bind"/>
</dbReference>
<evidence type="ECO:0000256" key="2">
    <source>
        <dbReference type="ARBA" id="ARBA00022603"/>
    </source>
</evidence>
<name>A0ABV7FKZ9_9GAMM</name>
<dbReference type="SUPFAM" id="SSF55315">
    <property type="entry name" value="L30e-like"/>
    <property type="match status" value="1"/>
</dbReference>
<dbReference type="InterPro" id="IPR001537">
    <property type="entry name" value="SpoU_MeTrfase"/>
</dbReference>
<evidence type="ECO:0000256" key="3">
    <source>
        <dbReference type="ARBA" id="ARBA00022679"/>
    </source>
</evidence>
<feature type="domain" description="RNA 2-O ribose methyltransferase substrate binding" evidence="4">
    <location>
        <begin position="24"/>
        <end position="94"/>
    </location>
</feature>
<reference evidence="6" key="1">
    <citation type="journal article" date="2019" name="Int. J. Syst. Evol. Microbiol.">
        <title>The Global Catalogue of Microorganisms (GCM) 10K type strain sequencing project: providing services to taxonomists for standard genome sequencing and annotation.</title>
        <authorList>
            <consortium name="The Broad Institute Genomics Platform"/>
            <consortium name="The Broad Institute Genome Sequencing Center for Infectious Disease"/>
            <person name="Wu L."/>
            <person name="Ma J."/>
        </authorList>
    </citation>
    <scope>NUCLEOTIDE SEQUENCE [LARGE SCALE GENOMIC DNA]</scope>
    <source>
        <strain evidence="6">KCTC 52237</strain>
    </source>
</reference>
<comment type="similarity">
    <text evidence="1">Belongs to the class IV-like SAM-binding methyltransferase superfamily. RNA methyltransferase TrmH family.</text>
</comment>
<proteinExistence type="inferred from homology"/>
<evidence type="ECO:0000256" key="1">
    <source>
        <dbReference type="ARBA" id="ARBA00007228"/>
    </source>
</evidence>
<dbReference type="Pfam" id="PF00588">
    <property type="entry name" value="SpoU_methylase"/>
    <property type="match status" value="1"/>
</dbReference>
<dbReference type="InterPro" id="IPR029064">
    <property type="entry name" value="Ribosomal_eL30-like_sf"/>
</dbReference>
<protein>
    <submittedName>
        <fullName evidence="5">TrmH family RNA methyltransferase</fullName>
    </submittedName>
</protein>
<keyword evidence="6" id="KW-1185">Reference proteome</keyword>
<keyword evidence="2 5" id="KW-0489">Methyltransferase</keyword>
<dbReference type="Gene3D" id="3.30.1330.30">
    <property type="match status" value="1"/>
</dbReference>
<dbReference type="PANTHER" id="PTHR43191:SF2">
    <property type="entry name" value="RRNA METHYLTRANSFERASE 3, MITOCHONDRIAL"/>
    <property type="match status" value="1"/>
</dbReference>
<dbReference type="InterPro" id="IPR013123">
    <property type="entry name" value="SpoU_subst-bd"/>
</dbReference>
<evidence type="ECO:0000313" key="5">
    <source>
        <dbReference type="EMBL" id="MFC3116513.1"/>
    </source>
</evidence>
<dbReference type="Proteomes" id="UP001595555">
    <property type="component" value="Unassembled WGS sequence"/>
</dbReference>
<dbReference type="PANTHER" id="PTHR43191">
    <property type="entry name" value="RRNA METHYLTRANSFERASE 3"/>
    <property type="match status" value="1"/>
</dbReference>
<dbReference type="GO" id="GO:0008168">
    <property type="term" value="F:methyltransferase activity"/>
    <property type="evidence" value="ECO:0007669"/>
    <property type="project" value="UniProtKB-KW"/>
</dbReference>
<comment type="caution">
    <text evidence="5">The sequence shown here is derived from an EMBL/GenBank/DDBJ whole genome shotgun (WGS) entry which is preliminary data.</text>
</comment>
<dbReference type="SUPFAM" id="SSF75217">
    <property type="entry name" value="alpha/beta knot"/>
    <property type="match status" value="1"/>
</dbReference>
<organism evidence="5 6">
    <name type="scientific">Cellvibrio fontiphilus</name>
    <dbReference type="NCBI Taxonomy" id="1815559"/>
    <lineage>
        <taxon>Bacteria</taxon>
        <taxon>Pseudomonadati</taxon>
        <taxon>Pseudomonadota</taxon>
        <taxon>Gammaproteobacteria</taxon>
        <taxon>Cellvibrionales</taxon>
        <taxon>Cellvibrionaceae</taxon>
        <taxon>Cellvibrio</taxon>
    </lineage>
</organism>
<dbReference type="Gene3D" id="3.40.1280.10">
    <property type="match status" value="1"/>
</dbReference>
<keyword evidence="3" id="KW-0808">Transferase</keyword>
<accession>A0ABV7FKZ9</accession>
<dbReference type="InterPro" id="IPR051259">
    <property type="entry name" value="rRNA_Methyltransferase"/>
</dbReference>
<dbReference type="GO" id="GO:0032259">
    <property type="term" value="P:methylation"/>
    <property type="evidence" value="ECO:0007669"/>
    <property type="project" value="UniProtKB-KW"/>
</dbReference>
<evidence type="ECO:0000259" key="4">
    <source>
        <dbReference type="SMART" id="SM00967"/>
    </source>
</evidence>
<dbReference type="InterPro" id="IPR029028">
    <property type="entry name" value="Alpha/beta_knot_MTases"/>
</dbReference>
<evidence type="ECO:0000313" key="6">
    <source>
        <dbReference type="Proteomes" id="UP001595555"/>
    </source>
</evidence>
<dbReference type="SMART" id="SM00967">
    <property type="entry name" value="SpoU_sub_bind"/>
    <property type="match status" value="1"/>
</dbReference>
<dbReference type="RefSeq" id="WP_378119828.1">
    <property type="nucleotide sequence ID" value="NZ_JBHRTF010000004.1"/>
</dbReference>
<dbReference type="InterPro" id="IPR029026">
    <property type="entry name" value="tRNA_m1G_MTases_N"/>
</dbReference>
<gene>
    <name evidence="5" type="ORF">ACFODX_13155</name>
</gene>
<dbReference type="Pfam" id="PF22435">
    <property type="entry name" value="MRM3-like_sub_bind"/>
    <property type="match status" value="1"/>
</dbReference>